<name>A0A0D6P4B1_9PROT</name>
<sequence>MNLSLPAIRRPIATLLLALGLLLSGAVAYRALPVASLPQIDIPTIVVLAARPGADPETMASSIAAPLERRLGTIPGVIELTSTSTASNTSIVIVFTIDRDIDAAAHDVQAALNAAATDLPADMPTRPFYRKINPSEFPVVTYALTSDTLSLPQIYDAADSILAQRLAQVPGVSQVLISGAAPPAVRVALDPARLAAAGVAASDVRSAMQDASVLRPTGHISGRLHDEAIVLDGQLHAARDWAPLVIRAGPGGVLRLRDVAAVTDGVANARLAAWEGRSPAILVSISKDAQANVLATADRVATILPQLMRWMPPGIRVTDVADRTVTVRASIADVQITLLITVVLVLLVVFAFMRRLLPTLAAGVAVPLSIAGTLGVMWWMGYSLNNFSLMAITLSVGFVVDDAIVMIENIYRFRERGVAPWPAAVEGARQIGFTVISISLSLIAVFIPVLFMGGVIGRLFREFSVTVAAAIVVSAVVSLTLTPMMCARFDRDRPPPRGLAGRLDRGADGAFRALLRGYARSLDWALRHPVFMLLVMAATVVLTIRQYGAVPKTLLPEQDTGLVMGTTIASPDTSFTAMAAKQQRVTDVILADPAVQSTGSVVGVTTGWGAANRGTLYVTLKPVPDRHGVTAQQVIDRLRPRLAAIGGMQTVLAASQELRPGGRSGAGEYQVSIVAPDLATMRLWTLRLADRLRHVAAVADVSTDQDEAGPQMTVAIDRVRAASLGVSVAAIDEALADAYAQRQVVTRYTGRNQYHVVLEAAPSVVADPARLDRLYLPGRDGREVPLSAVASFVPGTTPLMVTHQDQMPAGTISFNTGRGTSLGDAEAAIDRTADALRMPPDVHVEYASTAKFLRESLASQPILIGCAVLAIYIVLGVLYESLIHPLTILSTLPSAGLGALLALLATGLDLSIMGIVGIILLLGIVKKNAIMLVDFALEAERAQGMTPAAAIHAACIERFRPILMTTLAAILGALPLALAFGTGAEMRRPLGVSIVGGLIVSQLLTLYTTPVVYLALERLARGKRVPIVVPGAAD</sequence>
<dbReference type="GO" id="GO:0005886">
    <property type="term" value="C:plasma membrane"/>
    <property type="evidence" value="ECO:0007669"/>
    <property type="project" value="TreeGrafter"/>
</dbReference>
<feature type="transmembrane region" description="Helical" evidence="1">
    <location>
        <begin position="962"/>
        <end position="984"/>
    </location>
</feature>
<dbReference type="Gene3D" id="3.30.70.1440">
    <property type="entry name" value="Multidrug efflux transporter AcrB pore domain"/>
    <property type="match status" value="1"/>
</dbReference>
<dbReference type="EMBL" id="BANB01000066">
    <property type="protein sequence ID" value="GAN76161.1"/>
    <property type="molecule type" value="Genomic_DNA"/>
</dbReference>
<feature type="transmembrane region" description="Helical" evidence="1">
    <location>
        <begin position="861"/>
        <end position="879"/>
    </location>
</feature>
<feature type="transmembrane region" description="Helical" evidence="1">
    <location>
        <begin position="431"/>
        <end position="451"/>
    </location>
</feature>
<dbReference type="Gene3D" id="3.30.70.1320">
    <property type="entry name" value="Multidrug efflux transporter AcrB pore domain like"/>
    <property type="match status" value="1"/>
</dbReference>
<dbReference type="GO" id="GO:0042910">
    <property type="term" value="F:xenobiotic transmembrane transporter activity"/>
    <property type="evidence" value="ECO:0007669"/>
    <property type="project" value="TreeGrafter"/>
</dbReference>
<dbReference type="Pfam" id="PF00873">
    <property type="entry name" value="ACR_tran"/>
    <property type="match status" value="1"/>
</dbReference>
<dbReference type="Proteomes" id="UP000032680">
    <property type="component" value="Unassembled WGS sequence"/>
</dbReference>
<dbReference type="InterPro" id="IPR001036">
    <property type="entry name" value="Acrflvin-R"/>
</dbReference>
<keyword evidence="1" id="KW-1133">Transmembrane helix</keyword>
<feature type="transmembrane region" description="Helical" evidence="1">
    <location>
        <begin position="334"/>
        <end position="353"/>
    </location>
</feature>
<evidence type="ECO:0000313" key="3">
    <source>
        <dbReference type="Proteomes" id="UP000032680"/>
    </source>
</evidence>
<gene>
    <name evidence="2" type="ORF">Asru_0066_04</name>
</gene>
<feature type="transmembrane region" description="Helical" evidence="1">
    <location>
        <begin position="463"/>
        <end position="487"/>
    </location>
</feature>
<dbReference type="AlphaFoldDB" id="A0A0D6P4B1"/>
<feature type="transmembrane region" description="Helical" evidence="1">
    <location>
        <begin position="990"/>
        <end position="1016"/>
    </location>
</feature>
<feature type="transmembrane region" description="Helical" evidence="1">
    <location>
        <begin position="360"/>
        <end position="381"/>
    </location>
</feature>
<dbReference type="Gene3D" id="1.20.1640.10">
    <property type="entry name" value="Multidrug efflux transporter AcrB transmembrane domain"/>
    <property type="match status" value="2"/>
</dbReference>
<dbReference type="Gene3D" id="3.30.2090.10">
    <property type="entry name" value="Multidrug efflux transporter AcrB TolC docking domain, DN and DC subdomains"/>
    <property type="match status" value="2"/>
</dbReference>
<keyword evidence="3" id="KW-1185">Reference proteome</keyword>
<organism evidence="2 3">
    <name type="scientific">Acidisphaera rubrifaciens HS-AP3</name>
    <dbReference type="NCBI Taxonomy" id="1231350"/>
    <lineage>
        <taxon>Bacteria</taxon>
        <taxon>Pseudomonadati</taxon>
        <taxon>Pseudomonadota</taxon>
        <taxon>Alphaproteobacteria</taxon>
        <taxon>Acetobacterales</taxon>
        <taxon>Acetobacteraceae</taxon>
        <taxon>Acidisphaera</taxon>
    </lineage>
</organism>
<dbReference type="PANTHER" id="PTHR32063:SF78">
    <property type="entry name" value="ACRB_ACRD_ACRF FAMILY PROTEIN"/>
    <property type="match status" value="1"/>
</dbReference>
<accession>A0A0D6P4B1</accession>
<dbReference type="SUPFAM" id="SSF82866">
    <property type="entry name" value="Multidrug efflux transporter AcrB transmembrane domain"/>
    <property type="match status" value="2"/>
</dbReference>
<dbReference type="SUPFAM" id="SSF82714">
    <property type="entry name" value="Multidrug efflux transporter AcrB TolC docking domain, DN and DC subdomains"/>
    <property type="match status" value="2"/>
</dbReference>
<dbReference type="PANTHER" id="PTHR32063">
    <property type="match status" value="1"/>
</dbReference>
<dbReference type="OrthoDB" id="9806532at2"/>
<comment type="caution">
    <text evidence="2">The sequence shown here is derived from an EMBL/GenBank/DDBJ whole genome shotgun (WGS) entry which is preliminary data.</text>
</comment>
<evidence type="ECO:0000256" key="1">
    <source>
        <dbReference type="SAM" id="Phobius"/>
    </source>
</evidence>
<reference evidence="2 3" key="1">
    <citation type="submission" date="2012-11" db="EMBL/GenBank/DDBJ databases">
        <title>Whole genome sequence of Acidisphaera rubrifaciens HS-AP3.</title>
        <authorList>
            <person name="Azuma Y."/>
            <person name="Higashiura N."/>
            <person name="Hirakawa H."/>
            <person name="Matsushita K."/>
        </authorList>
    </citation>
    <scope>NUCLEOTIDE SEQUENCE [LARGE SCALE GENOMIC DNA]</scope>
    <source>
        <strain evidence="2 3">HS-AP3</strain>
    </source>
</reference>
<dbReference type="InterPro" id="IPR027463">
    <property type="entry name" value="AcrB_DN_DC_subdom"/>
</dbReference>
<feature type="transmembrane region" description="Helical" evidence="1">
    <location>
        <begin position="899"/>
        <end position="925"/>
    </location>
</feature>
<protein>
    <submittedName>
        <fullName evidence="2">Multidrug resistance efflux pump acriflavin resistance protein</fullName>
    </submittedName>
</protein>
<dbReference type="PRINTS" id="PR00702">
    <property type="entry name" value="ACRIFLAVINRP"/>
</dbReference>
<dbReference type="RefSeq" id="WP_048859949.1">
    <property type="nucleotide sequence ID" value="NZ_BANB01000066.1"/>
</dbReference>
<keyword evidence="1" id="KW-0472">Membrane</keyword>
<keyword evidence="1" id="KW-0812">Transmembrane</keyword>
<evidence type="ECO:0000313" key="2">
    <source>
        <dbReference type="EMBL" id="GAN76161.1"/>
    </source>
</evidence>
<dbReference type="SUPFAM" id="SSF82693">
    <property type="entry name" value="Multidrug efflux transporter AcrB pore domain, PN1, PN2, PC1 and PC2 subdomains"/>
    <property type="match status" value="4"/>
</dbReference>
<proteinExistence type="predicted"/>
<dbReference type="Gene3D" id="3.30.70.1430">
    <property type="entry name" value="Multidrug efflux transporter AcrB pore domain"/>
    <property type="match status" value="2"/>
</dbReference>